<dbReference type="Proteomes" id="UP001595908">
    <property type="component" value="Unassembled WGS sequence"/>
</dbReference>
<sequence length="103" mass="10940">MSGVDPRLARQDGDPFISFPLTAPESVPGCPECGRLVCAEKLADEQADPSRATDERVRLRAHLEAEHGVPRPQTGALTGDDPERSHTRGGRGKGGTPDASRPT</sequence>
<accession>A0ABV9V4C1</accession>
<dbReference type="GeneID" id="31237589"/>
<evidence type="ECO:0000313" key="3">
    <source>
        <dbReference type="Proteomes" id="UP001595908"/>
    </source>
</evidence>
<keyword evidence="3" id="KW-1185">Reference proteome</keyword>
<gene>
    <name evidence="2" type="ORF">ACFPL4_07060</name>
</gene>
<evidence type="ECO:0008006" key="4">
    <source>
        <dbReference type="Google" id="ProtNLM"/>
    </source>
</evidence>
<evidence type="ECO:0000256" key="1">
    <source>
        <dbReference type="SAM" id="MobiDB-lite"/>
    </source>
</evidence>
<evidence type="ECO:0000313" key="2">
    <source>
        <dbReference type="EMBL" id="MFC4978125.1"/>
    </source>
</evidence>
<dbReference type="RefSeq" id="WP_033305786.1">
    <property type="nucleotide sequence ID" value="NZ_JBFAGR010000004.1"/>
</dbReference>
<proteinExistence type="predicted"/>
<protein>
    <recommendedName>
        <fullName evidence="4">Transposase</fullName>
    </recommendedName>
</protein>
<comment type="caution">
    <text evidence="2">The sequence shown here is derived from an EMBL/GenBank/DDBJ whole genome shotgun (WGS) entry which is preliminary data.</text>
</comment>
<name>A0ABV9V4C1_STRAZ</name>
<feature type="region of interest" description="Disordered" evidence="1">
    <location>
        <begin position="61"/>
        <end position="103"/>
    </location>
</feature>
<reference evidence="3" key="1">
    <citation type="journal article" date="2019" name="Int. J. Syst. Evol. Microbiol.">
        <title>The Global Catalogue of Microorganisms (GCM) 10K type strain sequencing project: providing services to taxonomists for standard genome sequencing and annotation.</title>
        <authorList>
            <consortium name="The Broad Institute Genomics Platform"/>
            <consortium name="The Broad Institute Genome Sequencing Center for Infectious Disease"/>
            <person name="Wu L."/>
            <person name="Ma J."/>
        </authorList>
    </citation>
    <scope>NUCLEOTIDE SEQUENCE [LARGE SCALE GENOMIC DNA]</scope>
    <source>
        <strain evidence="3">ICMP 257</strain>
    </source>
</reference>
<dbReference type="EMBL" id="JBHSJE010000002">
    <property type="protein sequence ID" value="MFC4978125.1"/>
    <property type="molecule type" value="Genomic_DNA"/>
</dbReference>
<organism evidence="2 3">
    <name type="scientific">Streptomyces atroolivaceus</name>
    <dbReference type="NCBI Taxonomy" id="66869"/>
    <lineage>
        <taxon>Bacteria</taxon>
        <taxon>Bacillati</taxon>
        <taxon>Actinomycetota</taxon>
        <taxon>Actinomycetes</taxon>
        <taxon>Kitasatosporales</taxon>
        <taxon>Streptomycetaceae</taxon>
        <taxon>Streptomyces</taxon>
    </lineage>
</organism>